<evidence type="ECO:0000256" key="5">
    <source>
        <dbReference type="ARBA" id="ARBA00022727"/>
    </source>
</evidence>
<evidence type="ECO:0000256" key="7">
    <source>
        <dbReference type="ARBA" id="ARBA00022777"/>
    </source>
</evidence>
<comment type="function">
    <text evidence="11">Phosphorylation of dTMP to form dTDP in both de novo and salvage pathways of dTTP synthesis.</text>
</comment>
<evidence type="ECO:0000256" key="10">
    <source>
        <dbReference type="ARBA" id="ARBA00048743"/>
    </source>
</evidence>
<dbReference type="PANTHER" id="PTHR10344:SF4">
    <property type="entry name" value="UMP-CMP KINASE 2, MITOCHONDRIAL"/>
    <property type="match status" value="1"/>
</dbReference>
<dbReference type="GO" id="GO:0004798">
    <property type="term" value="F:dTMP kinase activity"/>
    <property type="evidence" value="ECO:0007669"/>
    <property type="project" value="UniProtKB-EC"/>
</dbReference>
<evidence type="ECO:0000256" key="11">
    <source>
        <dbReference type="HAMAP-Rule" id="MF_00165"/>
    </source>
</evidence>
<dbReference type="EC" id="2.7.4.9" evidence="2 11"/>
<evidence type="ECO:0000256" key="6">
    <source>
        <dbReference type="ARBA" id="ARBA00022741"/>
    </source>
</evidence>
<dbReference type="HAMAP" id="MF_00165">
    <property type="entry name" value="Thymidylate_kinase"/>
    <property type="match status" value="1"/>
</dbReference>
<sequence length="212" mass="23943">MSDIPGKFISLEGSEGVGKTTSLNFIRDLIESKGHKVLVTREPGGTPLAEDLRATLLANRKEIIEPDAELLMMFAARSQHVKQAIMPALESGTWVLSDRFIDASYAYQGGGRGIPFERIAELENWTLDGFKPDLTILLDMSVEEGMTRTRQRGKPDRFETEKMAFYEEVRNAYLLRARRDPERIHLIDASPDIETVQRSLQSLLQTICFAKN</sequence>
<dbReference type="NCBIfam" id="TIGR00041">
    <property type="entry name" value="DTMP_kinase"/>
    <property type="match status" value="1"/>
</dbReference>
<reference evidence="13 14" key="1">
    <citation type="submission" date="2024-06" db="EMBL/GenBank/DDBJ databases">
        <authorList>
            <person name="Li F."/>
        </authorList>
    </citation>
    <scope>NUCLEOTIDE SEQUENCE [LARGE SCALE GENOMIC DNA]</scope>
    <source>
        <strain evidence="13 14">GXAS 311</strain>
    </source>
</reference>
<dbReference type="InterPro" id="IPR018094">
    <property type="entry name" value="Thymidylate_kinase"/>
</dbReference>
<keyword evidence="7 11" id="KW-0418">Kinase</keyword>
<evidence type="ECO:0000256" key="9">
    <source>
        <dbReference type="ARBA" id="ARBA00029962"/>
    </source>
</evidence>
<evidence type="ECO:0000256" key="4">
    <source>
        <dbReference type="ARBA" id="ARBA00022679"/>
    </source>
</evidence>
<keyword evidence="8 11" id="KW-0067">ATP-binding</keyword>
<protein>
    <recommendedName>
        <fullName evidence="3 11">Thymidylate kinase</fullName>
        <ecNumber evidence="2 11">2.7.4.9</ecNumber>
    </recommendedName>
    <alternativeName>
        <fullName evidence="9 11">dTMP kinase</fullName>
    </alternativeName>
</protein>
<dbReference type="PANTHER" id="PTHR10344">
    <property type="entry name" value="THYMIDYLATE KINASE"/>
    <property type="match status" value="1"/>
</dbReference>
<dbReference type="CDD" id="cd01672">
    <property type="entry name" value="TMPK"/>
    <property type="match status" value="1"/>
</dbReference>
<evidence type="ECO:0000313" key="14">
    <source>
        <dbReference type="Proteomes" id="UP001548189"/>
    </source>
</evidence>
<feature type="binding site" evidence="11">
    <location>
        <begin position="13"/>
        <end position="20"/>
    </location>
    <ligand>
        <name>ATP</name>
        <dbReference type="ChEBI" id="CHEBI:30616"/>
    </ligand>
</feature>
<proteinExistence type="inferred from homology"/>
<evidence type="ECO:0000259" key="12">
    <source>
        <dbReference type="Pfam" id="PF02223"/>
    </source>
</evidence>
<dbReference type="Pfam" id="PF02223">
    <property type="entry name" value="Thymidylate_kin"/>
    <property type="match status" value="1"/>
</dbReference>
<comment type="caution">
    <text evidence="13">The sequence shown here is derived from an EMBL/GenBank/DDBJ whole genome shotgun (WGS) entry which is preliminary data.</text>
</comment>
<dbReference type="Proteomes" id="UP001548189">
    <property type="component" value="Unassembled WGS sequence"/>
</dbReference>
<evidence type="ECO:0000256" key="2">
    <source>
        <dbReference type="ARBA" id="ARBA00012980"/>
    </source>
</evidence>
<dbReference type="InterPro" id="IPR039430">
    <property type="entry name" value="Thymidylate_kin-like_dom"/>
</dbReference>
<keyword evidence="5 11" id="KW-0545">Nucleotide biosynthesis</keyword>
<feature type="domain" description="Thymidylate kinase-like" evidence="12">
    <location>
        <begin position="11"/>
        <end position="199"/>
    </location>
</feature>
<accession>A0ABV2BUG6</accession>
<keyword evidence="6 11" id="KW-0547">Nucleotide-binding</keyword>
<evidence type="ECO:0000256" key="3">
    <source>
        <dbReference type="ARBA" id="ARBA00017144"/>
    </source>
</evidence>
<organism evidence="13 14">
    <name type="scientific">Aliikangiella maris</name>
    <dbReference type="NCBI Taxonomy" id="3162458"/>
    <lineage>
        <taxon>Bacteria</taxon>
        <taxon>Pseudomonadati</taxon>
        <taxon>Pseudomonadota</taxon>
        <taxon>Gammaproteobacteria</taxon>
        <taxon>Oceanospirillales</taxon>
        <taxon>Pleioneaceae</taxon>
        <taxon>Aliikangiella</taxon>
    </lineage>
</organism>
<evidence type="ECO:0000313" key="13">
    <source>
        <dbReference type="EMBL" id="MET1255566.1"/>
    </source>
</evidence>
<dbReference type="InterPro" id="IPR027417">
    <property type="entry name" value="P-loop_NTPase"/>
</dbReference>
<dbReference type="Gene3D" id="3.40.50.300">
    <property type="entry name" value="P-loop containing nucleotide triphosphate hydrolases"/>
    <property type="match status" value="1"/>
</dbReference>
<dbReference type="SUPFAM" id="SSF52540">
    <property type="entry name" value="P-loop containing nucleoside triphosphate hydrolases"/>
    <property type="match status" value="1"/>
</dbReference>
<comment type="similarity">
    <text evidence="1 11">Belongs to the thymidylate kinase family.</text>
</comment>
<comment type="catalytic activity">
    <reaction evidence="10 11">
        <text>dTMP + ATP = dTDP + ADP</text>
        <dbReference type="Rhea" id="RHEA:13517"/>
        <dbReference type="ChEBI" id="CHEBI:30616"/>
        <dbReference type="ChEBI" id="CHEBI:58369"/>
        <dbReference type="ChEBI" id="CHEBI:63528"/>
        <dbReference type="ChEBI" id="CHEBI:456216"/>
        <dbReference type="EC" id="2.7.4.9"/>
    </reaction>
</comment>
<name>A0ABV2BUG6_9GAMM</name>
<gene>
    <name evidence="11 13" type="primary">tmk</name>
    <name evidence="13" type="ORF">ABVT43_10540</name>
</gene>
<keyword evidence="4 11" id="KW-0808">Transferase</keyword>
<evidence type="ECO:0000256" key="1">
    <source>
        <dbReference type="ARBA" id="ARBA00009776"/>
    </source>
</evidence>
<evidence type="ECO:0000256" key="8">
    <source>
        <dbReference type="ARBA" id="ARBA00022840"/>
    </source>
</evidence>
<keyword evidence="14" id="KW-1185">Reference proteome</keyword>
<dbReference type="EMBL" id="JBEVCJ010000011">
    <property type="protein sequence ID" value="MET1255566.1"/>
    <property type="molecule type" value="Genomic_DNA"/>
</dbReference>